<dbReference type="InterPro" id="IPR042277">
    <property type="entry name" value="IST1-like"/>
</dbReference>
<evidence type="ECO:0000313" key="2">
    <source>
        <dbReference type="EMBL" id="MES1921760.1"/>
    </source>
</evidence>
<keyword evidence="3" id="KW-1185">Reference proteome</keyword>
<comment type="similarity">
    <text evidence="1">Belongs to the IST1 family.</text>
</comment>
<evidence type="ECO:0000313" key="3">
    <source>
        <dbReference type="Proteomes" id="UP001439008"/>
    </source>
</evidence>
<sequence>ETYLKLAISRVQVNIEKKTNFVADTKKEIANLFQNKKTDLAMIKCESLIRSEDLVLCLEHLIVVIEVFSCHLDFERKSWSHRFFGRIAYRHKRENLDVQILFRSHRN</sequence>
<reference evidence="2 3" key="1">
    <citation type="journal article" date="2024" name="BMC Biol.">
        <title>Comparative genomics of Ascetosporea gives new insight into the evolutionary basis for animal parasitism in Rhizaria.</title>
        <authorList>
            <person name="Hiltunen Thoren M."/>
            <person name="Onut-Brannstrom I."/>
            <person name="Alfjorden A."/>
            <person name="Peckova H."/>
            <person name="Swords F."/>
            <person name="Hooper C."/>
            <person name="Holzer A.S."/>
            <person name="Bass D."/>
            <person name="Burki F."/>
        </authorList>
    </citation>
    <scope>NUCLEOTIDE SEQUENCE [LARGE SCALE GENOMIC DNA]</scope>
    <source>
        <strain evidence="2">20-A016</strain>
    </source>
</reference>
<dbReference type="InterPro" id="IPR005061">
    <property type="entry name" value="Ist1"/>
</dbReference>
<accession>A0ABV2AQ16</accession>
<dbReference type="Gene3D" id="1.20.1260.60">
    <property type="entry name" value="Vacuolar protein sorting-associated protein Ist1"/>
    <property type="match status" value="1"/>
</dbReference>
<organism evidence="2 3">
    <name type="scientific">Bonamia ostreae</name>
    <dbReference type="NCBI Taxonomy" id="126728"/>
    <lineage>
        <taxon>Eukaryota</taxon>
        <taxon>Sar</taxon>
        <taxon>Rhizaria</taxon>
        <taxon>Endomyxa</taxon>
        <taxon>Ascetosporea</taxon>
        <taxon>Haplosporida</taxon>
        <taxon>Bonamia</taxon>
    </lineage>
</organism>
<evidence type="ECO:0000256" key="1">
    <source>
        <dbReference type="ARBA" id="ARBA00005536"/>
    </source>
</evidence>
<name>A0ABV2AQ16_9EUKA</name>
<feature type="non-terminal residue" evidence="2">
    <location>
        <position position="1"/>
    </location>
</feature>
<dbReference type="Proteomes" id="UP001439008">
    <property type="component" value="Unassembled WGS sequence"/>
</dbReference>
<comment type="caution">
    <text evidence="2">The sequence shown here is derived from an EMBL/GenBank/DDBJ whole genome shotgun (WGS) entry which is preliminary data.</text>
</comment>
<dbReference type="Pfam" id="PF03398">
    <property type="entry name" value="Ist1"/>
    <property type="match status" value="1"/>
</dbReference>
<proteinExistence type="inferred from homology"/>
<protein>
    <submittedName>
        <fullName evidence="2">Uncharacterized protein</fullName>
    </submittedName>
</protein>
<dbReference type="EMBL" id="JBDODL010001728">
    <property type="protein sequence ID" value="MES1921760.1"/>
    <property type="molecule type" value="Genomic_DNA"/>
</dbReference>
<gene>
    <name evidence="2" type="ORF">MHBO_003291</name>
</gene>